<dbReference type="Gene3D" id="3.40.109.10">
    <property type="entry name" value="NADH Oxidase"/>
    <property type="match status" value="1"/>
</dbReference>
<dbReference type="PANTHER" id="PTHR23026:SF90">
    <property type="entry name" value="IODOTYROSINE DEIODINASE 1"/>
    <property type="match status" value="1"/>
</dbReference>
<dbReference type="Proteomes" id="UP001185012">
    <property type="component" value="Unassembled WGS sequence"/>
</dbReference>
<evidence type="ECO:0000313" key="6">
    <source>
        <dbReference type="Proteomes" id="UP001185012"/>
    </source>
</evidence>
<dbReference type="InterPro" id="IPR029479">
    <property type="entry name" value="Nitroreductase"/>
</dbReference>
<keyword evidence="3 5" id="KW-0560">Oxidoreductase</keyword>
<protein>
    <submittedName>
        <fullName evidence="5">5,6-dimethylbenzimidazole synthase</fullName>
        <ecNumber evidence="5">1.13.11.79</ecNumber>
    </submittedName>
</protein>
<sequence>MEHFTTEEKEVLYRVIRARRDIRHFRSDPVPVDKLTRILEAAHHAPSVGFKQPWNFIVIRSYTIRNQIRELFQEANREEVAKLSQDKRQKLYKRLKLEGILEAPFNLAVTCDRGRDASFQFGQGQMPEMDLYSTCLAVQNLWLAARAEGIGVGWVSILDPEKAEKLLGLPNRVKLIAYLCIGYPVEFREQPMLQEVGWKSRTKLSTLVFKDRWGQPFYMEN</sequence>
<organism evidence="5 6">
    <name type="scientific">Desmospora profundinema</name>
    <dbReference type="NCBI Taxonomy" id="1571184"/>
    <lineage>
        <taxon>Bacteria</taxon>
        <taxon>Bacillati</taxon>
        <taxon>Bacillota</taxon>
        <taxon>Bacilli</taxon>
        <taxon>Bacillales</taxon>
        <taxon>Thermoactinomycetaceae</taxon>
        <taxon>Desmospora</taxon>
    </lineage>
</organism>
<feature type="domain" description="Nitroreductase" evidence="4">
    <location>
        <begin position="16"/>
        <end position="183"/>
    </location>
</feature>
<dbReference type="SUPFAM" id="SSF55469">
    <property type="entry name" value="FMN-dependent nitroreductase-like"/>
    <property type="match status" value="1"/>
</dbReference>
<keyword evidence="2" id="KW-0288">FMN</keyword>
<comment type="caution">
    <text evidence="5">The sequence shown here is derived from an EMBL/GenBank/DDBJ whole genome shotgun (WGS) entry which is preliminary data.</text>
</comment>
<dbReference type="InterPro" id="IPR050627">
    <property type="entry name" value="Nitroreductase/BluB"/>
</dbReference>
<dbReference type="RefSeq" id="WP_309862690.1">
    <property type="nucleotide sequence ID" value="NZ_JAVDQG010000002.1"/>
</dbReference>
<dbReference type="Pfam" id="PF00881">
    <property type="entry name" value="Nitroreductase"/>
    <property type="match status" value="1"/>
</dbReference>
<gene>
    <name evidence="5" type="ORF">JOE21_000828</name>
</gene>
<evidence type="ECO:0000256" key="3">
    <source>
        <dbReference type="ARBA" id="ARBA00023002"/>
    </source>
</evidence>
<accession>A0ABU1IJ82</accession>
<dbReference type="PANTHER" id="PTHR23026">
    <property type="entry name" value="NADPH NITROREDUCTASE"/>
    <property type="match status" value="1"/>
</dbReference>
<dbReference type="EC" id="1.13.11.79" evidence="5"/>
<evidence type="ECO:0000313" key="5">
    <source>
        <dbReference type="EMBL" id="MDR6224837.1"/>
    </source>
</evidence>
<dbReference type="GO" id="GO:0102919">
    <property type="term" value="F:5,6-dimethylbenzimidazole synthase activity"/>
    <property type="evidence" value="ECO:0007669"/>
    <property type="project" value="UniProtKB-EC"/>
</dbReference>
<evidence type="ECO:0000259" key="4">
    <source>
        <dbReference type="Pfam" id="PF00881"/>
    </source>
</evidence>
<keyword evidence="6" id="KW-1185">Reference proteome</keyword>
<dbReference type="InterPro" id="IPR000415">
    <property type="entry name" value="Nitroreductase-like"/>
</dbReference>
<name>A0ABU1IJ82_9BACL</name>
<dbReference type="EMBL" id="JAVDQG010000002">
    <property type="protein sequence ID" value="MDR6224837.1"/>
    <property type="molecule type" value="Genomic_DNA"/>
</dbReference>
<dbReference type="CDD" id="cd02145">
    <property type="entry name" value="BluB"/>
    <property type="match status" value="1"/>
</dbReference>
<dbReference type="NCBIfam" id="TIGR02476">
    <property type="entry name" value="BluB"/>
    <property type="match status" value="1"/>
</dbReference>
<evidence type="ECO:0000256" key="1">
    <source>
        <dbReference type="ARBA" id="ARBA00022630"/>
    </source>
</evidence>
<keyword evidence="1" id="KW-0285">Flavoprotein</keyword>
<evidence type="ECO:0000256" key="2">
    <source>
        <dbReference type="ARBA" id="ARBA00022643"/>
    </source>
</evidence>
<dbReference type="InterPro" id="IPR012825">
    <property type="entry name" value="BluB"/>
</dbReference>
<proteinExistence type="predicted"/>
<reference evidence="5 6" key="1">
    <citation type="submission" date="2023-07" db="EMBL/GenBank/DDBJ databases">
        <title>Genomic Encyclopedia of Type Strains, Phase IV (KMG-IV): sequencing the most valuable type-strain genomes for metagenomic binning, comparative biology and taxonomic classification.</title>
        <authorList>
            <person name="Goeker M."/>
        </authorList>
    </citation>
    <scope>NUCLEOTIDE SEQUENCE [LARGE SCALE GENOMIC DNA]</scope>
    <source>
        <strain evidence="5 6">DSM 45903</strain>
    </source>
</reference>